<dbReference type="Proteomes" id="UP000026962">
    <property type="component" value="Chromosome 9"/>
</dbReference>
<accession>A0A0E0M491</accession>
<sequence length="157" mass="17884">MTSQKWTAAKAQALQDLEQRFIGQTAGILSCYDDLLPEHIRRDLQEQHCNDHKAPDDLRLKFINAAFEGNPEILDRQGEQLKVQARNESDKFWMKTAGAAQAAQDLKAMEERFRQEFIKPRLDKIPVGSVPEHIKEDIISASSIKSSFGSSEIVYRL</sequence>
<dbReference type="PROSITE" id="PS51257">
    <property type="entry name" value="PROKAR_LIPOPROTEIN"/>
    <property type="match status" value="1"/>
</dbReference>
<dbReference type="HOGENOM" id="CLU_141898_0_0_1"/>
<dbReference type="EnsemblPlants" id="OPUNC09G17260.1">
    <property type="protein sequence ID" value="OPUNC09G17260.1"/>
    <property type="gene ID" value="OPUNC09G17260"/>
</dbReference>
<evidence type="ECO:0000313" key="2">
    <source>
        <dbReference type="Proteomes" id="UP000026962"/>
    </source>
</evidence>
<keyword evidence="2" id="KW-1185">Reference proteome</keyword>
<dbReference type="Gramene" id="OPUNC09G17260.1">
    <property type="protein sequence ID" value="OPUNC09G17260.1"/>
    <property type="gene ID" value="OPUNC09G17260"/>
</dbReference>
<dbReference type="Gramene" id="OPUNC09G17300.1">
    <property type="protein sequence ID" value="OPUNC09G17300.1"/>
    <property type="gene ID" value="OPUNC09G17300"/>
</dbReference>
<protein>
    <submittedName>
        <fullName evidence="1">Uncharacterized protein</fullName>
    </submittedName>
</protein>
<name>A0A0E0M491_ORYPU</name>
<dbReference type="EnsemblPlants" id="OPUNC09G17300.1">
    <property type="protein sequence ID" value="OPUNC09G17300.1"/>
    <property type="gene ID" value="OPUNC09G17300"/>
</dbReference>
<evidence type="ECO:0000313" key="1">
    <source>
        <dbReference type="EnsemblPlants" id="OPUNC09G17260.1"/>
    </source>
</evidence>
<dbReference type="AlphaFoldDB" id="A0A0E0M491"/>
<proteinExistence type="predicted"/>
<organism evidence="1">
    <name type="scientific">Oryza punctata</name>
    <name type="common">Red rice</name>
    <dbReference type="NCBI Taxonomy" id="4537"/>
    <lineage>
        <taxon>Eukaryota</taxon>
        <taxon>Viridiplantae</taxon>
        <taxon>Streptophyta</taxon>
        <taxon>Embryophyta</taxon>
        <taxon>Tracheophyta</taxon>
        <taxon>Spermatophyta</taxon>
        <taxon>Magnoliopsida</taxon>
        <taxon>Liliopsida</taxon>
        <taxon>Poales</taxon>
        <taxon>Poaceae</taxon>
        <taxon>BOP clade</taxon>
        <taxon>Oryzoideae</taxon>
        <taxon>Oryzeae</taxon>
        <taxon>Oryzinae</taxon>
        <taxon>Oryza</taxon>
    </lineage>
</organism>
<reference evidence="1" key="1">
    <citation type="submission" date="2015-04" db="UniProtKB">
        <authorList>
            <consortium name="EnsemblPlants"/>
        </authorList>
    </citation>
    <scope>IDENTIFICATION</scope>
</reference>
<reference evidence="1" key="2">
    <citation type="submission" date="2018-05" db="EMBL/GenBank/DDBJ databases">
        <title>OpunRS2 (Oryza punctata Reference Sequence Version 2).</title>
        <authorList>
            <person name="Zhang J."/>
            <person name="Kudrna D."/>
            <person name="Lee S."/>
            <person name="Talag J."/>
            <person name="Welchert J."/>
            <person name="Wing R.A."/>
        </authorList>
    </citation>
    <scope>NUCLEOTIDE SEQUENCE [LARGE SCALE GENOMIC DNA]</scope>
</reference>